<dbReference type="SUPFAM" id="SSF117281">
    <property type="entry name" value="Kelch motif"/>
    <property type="match status" value="1"/>
</dbReference>
<dbReference type="GeneTree" id="ENSGT00940000166766"/>
<sequence length="500" mass="54554">MDEFGIYGIFGLNGPPQRLLTAKGTRSVSAAVPSSVHQVVLFSSGPWGERLCVNAELMDADQIPITIGKLTPYNKYAQLLSPCLTFPFFLLLLQNSAPCADREPGGKRKREYTAEEGGGDKTSKARGEENVCPNGVKEKGTPVRKVKTQAKSIQKLFANGEDASQAKAAASLVGPSGRWGQTLCPIDAQTAILIGGQGARMQFCKDPMWKLCTEDMSWVPAETLAEGPTPEARIGHSAIFDPDSKRIFVFGGSKNKKWFNDVHILDTQSWRWTMVEAQGNVPPLAYHSCSMFRGELFVLGGVFPRPNPQPDGCSDSLYIFDPNLSIWYQPILTGDKPSPRSGHSACVIQERYIYVFGGWDTPVCYNDMYMLDLGLMEFSVVKTSGKAPSPRSWHGSAVLSENKFLIHGGYNGNNALGDAFIFDIDTNSWTELKLPQLSVPRAGHSIITMETPARHGYSEEKSSKSSVSSRTLLVFGGGDNEGTFFSDLISISVEELLAAA</sequence>
<keyword evidence="5" id="KW-1185">Reference proteome</keyword>
<proteinExistence type="predicted"/>
<name>A0A3Q2CMH7_CYPVA</name>
<protein>
    <submittedName>
        <fullName evidence="4">Kelch repeat-containing protein</fullName>
    </submittedName>
</protein>
<organism evidence="4 5">
    <name type="scientific">Cyprinodon variegatus</name>
    <name type="common">Sheepshead minnow</name>
    <dbReference type="NCBI Taxonomy" id="28743"/>
    <lineage>
        <taxon>Eukaryota</taxon>
        <taxon>Metazoa</taxon>
        <taxon>Chordata</taxon>
        <taxon>Craniata</taxon>
        <taxon>Vertebrata</taxon>
        <taxon>Euteleostomi</taxon>
        <taxon>Actinopterygii</taxon>
        <taxon>Neopterygii</taxon>
        <taxon>Teleostei</taxon>
        <taxon>Neoteleostei</taxon>
        <taxon>Acanthomorphata</taxon>
        <taxon>Ovalentaria</taxon>
        <taxon>Atherinomorphae</taxon>
        <taxon>Cyprinodontiformes</taxon>
        <taxon>Cyprinodontidae</taxon>
        <taxon>Cyprinodon</taxon>
    </lineage>
</organism>
<evidence type="ECO:0000313" key="4">
    <source>
        <dbReference type="Ensembl" id="ENSCVAP00000006636.1"/>
    </source>
</evidence>
<dbReference type="PANTHER" id="PTHR46093:SF19">
    <property type="entry name" value="RAB9 EFFECTOR PROTEIN WITH KELCH MOTIFS-LIKE"/>
    <property type="match status" value="1"/>
</dbReference>
<feature type="region of interest" description="Disordered" evidence="3">
    <location>
        <begin position="100"/>
        <end position="141"/>
    </location>
</feature>
<reference evidence="4" key="2">
    <citation type="submission" date="2025-09" db="UniProtKB">
        <authorList>
            <consortium name="Ensembl"/>
        </authorList>
    </citation>
    <scope>IDENTIFICATION</scope>
</reference>
<evidence type="ECO:0000256" key="3">
    <source>
        <dbReference type="SAM" id="MobiDB-lite"/>
    </source>
</evidence>
<accession>A0A3Q2CMH7</accession>
<keyword evidence="2" id="KW-0677">Repeat</keyword>
<feature type="compositionally biased region" description="Basic and acidic residues" evidence="3">
    <location>
        <begin position="118"/>
        <end position="129"/>
    </location>
</feature>
<dbReference type="AlphaFoldDB" id="A0A3Q2CMH7"/>
<evidence type="ECO:0000256" key="2">
    <source>
        <dbReference type="ARBA" id="ARBA00022737"/>
    </source>
</evidence>
<dbReference type="OMA" id="PWGDRIC"/>
<dbReference type="InterPro" id="IPR015915">
    <property type="entry name" value="Kelch-typ_b-propeller"/>
</dbReference>
<dbReference type="PANTHER" id="PTHR46093">
    <property type="entry name" value="ACYL-COA-BINDING DOMAIN-CONTAINING PROTEIN 5"/>
    <property type="match status" value="1"/>
</dbReference>
<dbReference type="SMART" id="SM00612">
    <property type="entry name" value="Kelch"/>
    <property type="match status" value="4"/>
</dbReference>
<dbReference type="Ensembl" id="ENSCVAT00000004653.1">
    <property type="protein sequence ID" value="ENSCVAP00000006636.1"/>
    <property type="gene ID" value="ENSCVAG00000008270.1"/>
</dbReference>
<evidence type="ECO:0000313" key="5">
    <source>
        <dbReference type="Proteomes" id="UP000265020"/>
    </source>
</evidence>
<evidence type="ECO:0000256" key="1">
    <source>
        <dbReference type="ARBA" id="ARBA00022441"/>
    </source>
</evidence>
<dbReference type="Gene3D" id="2.120.10.80">
    <property type="entry name" value="Kelch-type beta propeller"/>
    <property type="match status" value="3"/>
</dbReference>
<reference evidence="4" key="1">
    <citation type="submission" date="2025-08" db="UniProtKB">
        <authorList>
            <consortium name="Ensembl"/>
        </authorList>
    </citation>
    <scope>IDENTIFICATION</scope>
</reference>
<keyword evidence="1" id="KW-0880">Kelch repeat</keyword>
<dbReference type="Pfam" id="PF13415">
    <property type="entry name" value="Beta-prop_FBX42"/>
    <property type="match status" value="1"/>
</dbReference>
<dbReference type="Proteomes" id="UP000265020">
    <property type="component" value="Unassembled WGS sequence"/>
</dbReference>
<dbReference type="InterPro" id="IPR006652">
    <property type="entry name" value="Kelch_1"/>
</dbReference>